<keyword evidence="3" id="KW-1185">Reference proteome</keyword>
<dbReference type="SUPFAM" id="SSF56112">
    <property type="entry name" value="Protein kinase-like (PK-like)"/>
    <property type="match status" value="1"/>
</dbReference>
<organism evidence="2 3">
    <name type="scientific">Cellulomonas uda</name>
    <dbReference type="NCBI Taxonomy" id="1714"/>
    <lineage>
        <taxon>Bacteria</taxon>
        <taxon>Bacillati</taxon>
        <taxon>Actinomycetota</taxon>
        <taxon>Actinomycetes</taxon>
        <taxon>Micrococcales</taxon>
        <taxon>Cellulomonadaceae</taxon>
        <taxon>Cellulomonas</taxon>
    </lineage>
</organism>
<dbReference type="Gene3D" id="1.10.510.10">
    <property type="entry name" value="Transferase(Phosphotransferase) domain 1"/>
    <property type="match status" value="1"/>
</dbReference>
<dbReference type="Proteomes" id="UP000315842">
    <property type="component" value="Unassembled WGS sequence"/>
</dbReference>
<feature type="domain" description="Aminoglycoside phosphotransferase" evidence="1">
    <location>
        <begin position="26"/>
        <end position="284"/>
    </location>
</feature>
<accession>A0A4Y3KAR2</accession>
<reference evidence="2 3" key="1">
    <citation type="submission" date="2019-06" db="EMBL/GenBank/DDBJ databases">
        <title>Whole genome shotgun sequence of Cellulomonas uda NBRC 3747.</title>
        <authorList>
            <person name="Hosoyama A."/>
            <person name="Uohara A."/>
            <person name="Ohji S."/>
            <person name="Ichikawa N."/>
        </authorList>
    </citation>
    <scope>NUCLEOTIDE SEQUENCE [LARGE SCALE GENOMIC DNA]</scope>
    <source>
        <strain evidence="2 3">NBRC 3747</strain>
    </source>
</reference>
<dbReference type="EMBL" id="BJLP01000005">
    <property type="protein sequence ID" value="GEA80075.1"/>
    <property type="molecule type" value="Genomic_DNA"/>
</dbReference>
<name>A0A4Y3KAR2_CELUD</name>
<comment type="caution">
    <text evidence="2">The sequence shown here is derived from an EMBL/GenBank/DDBJ whole genome shotgun (WGS) entry which is preliminary data.</text>
</comment>
<dbReference type="Gene3D" id="3.30.200.20">
    <property type="entry name" value="Phosphorylase Kinase, domain 1"/>
    <property type="match status" value="1"/>
</dbReference>
<proteinExistence type="predicted"/>
<sequence length="336" mass="35952">MQHVTTTAVRDRVRDDFGLEVETLEPVTTHATARLWRATVGPSRYAVRWTSTTSAAAQVALALARTLPQRPQELLPAPATFAPPLLTRRGAPAADHDGGRLSVTPWLDGPTGRDVPLTPPQWTAFGRLVARVHALAPTSVPGLTRESFDPTERLARTAEIDDEVARTLRGERDAAARAAAETWRAAGPRIAAVRARAVRTGHRLRDQGRDVPLVVCHADAHVGHVVATGPRDVALLDWEHACVAPAEQDLMFVLGGVLPGLRVTVEQSAAFLTGYGRVDIDEDRLAYARCVRALQDLTATAATALDRDAPRARRVAALADFGAHVGPDGGLAAALE</sequence>
<protein>
    <recommendedName>
        <fullName evidence="1">Aminoglycoside phosphotransferase domain-containing protein</fullName>
    </recommendedName>
</protein>
<dbReference type="AlphaFoldDB" id="A0A4Y3KAR2"/>
<dbReference type="Pfam" id="PF01636">
    <property type="entry name" value="APH"/>
    <property type="match status" value="1"/>
</dbReference>
<dbReference type="InterPro" id="IPR011009">
    <property type="entry name" value="Kinase-like_dom_sf"/>
</dbReference>
<evidence type="ECO:0000259" key="1">
    <source>
        <dbReference type="Pfam" id="PF01636"/>
    </source>
</evidence>
<gene>
    <name evidence="2" type="ORF">CUD01_05190</name>
</gene>
<dbReference type="InterPro" id="IPR002575">
    <property type="entry name" value="Aminoglycoside_PTrfase"/>
</dbReference>
<dbReference type="Gene3D" id="1.20.58.840">
    <property type="match status" value="1"/>
</dbReference>
<evidence type="ECO:0000313" key="2">
    <source>
        <dbReference type="EMBL" id="GEA80075.1"/>
    </source>
</evidence>
<evidence type="ECO:0000313" key="3">
    <source>
        <dbReference type="Proteomes" id="UP000315842"/>
    </source>
</evidence>